<dbReference type="RefSeq" id="WP_058285135.1">
    <property type="nucleotide sequence ID" value="NZ_CP176615.1"/>
</dbReference>
<keyword evidence="1" id="KW-0812">Transmembrane</keyword>
<evidence type="ECO:0000256" key="1">
    <source>
        <dbReference type="SAM" id="Phobius"/>
    </source>
</evidence>
<feature type="transmembrane region" description="Helical" evidence="1">
    <location>
        <begin position="156"/>
        <end position="176"/>
    </location>
</feature>
<accession>A0A0N7M488</accession>
<sequence>MDGVIHIPAGERGVIRLFELAMRPEQAAFLKEPGALAQVLGAETLDMEQVEIFPVSDLEDIGLTGYLTEGCGVPRAQVEEDREVLQAQEGHVLLIRSRAFDGKETRLTPADQIKLIGTYGERQTNWSAPPETAESAKPYSAPKLTPRAARAQSRRIGAVLFTVVMLLIALLIWVLVT</sequence>
<keyword evidence="1" id="KW-0472">Membrane</keyword>
<name>A0A0N7M488_9RHOB</name>
<dbReference type="Proteomes" id="UP000051326">
    <property type="component" value="Unassembled WGS sequence"/>
</dbReference>
<dbReference type="STRING" id="1396826.PHA8399_01070"/>
<proteinExistence type="predicted"/>
<dbReference type="AlphaFoldDB" id="A0A0N7M488"/>
<gene>
    <name evidence="2" type="ORF">PHA8399_01070</name>
</gene>
<reference evidence="2 3" key="1">
    <citation type="submission" date="2015-09" db="EMBL/GenBank/DDBJ databases">
        <authorList>
            <consortium name="Swine Surveillance"/>
        </authorList>
    </citation>
    <scope>NUCLEOTIDE SEQUENCE [LARGE SCALE GENOMIC DNA]</scope>
    <source>
        <strain evidence="2 3">CECT 8399</strain>
    </source>
</reference>
<organism evidence="2 3">
    <name type="scientific">Leisingera aquaemixtae</name>
    <dbReference type="NCBI Taxonomy" id="1396826"/>
    <lineage>
        <taxon>Bacteria</taxon>
        <taxon>Pseudomonadati</taxon>
        <taxon>Pseudomonadota</taxon>
        <taxon>Alphaproteobacteria</taxon>
        <taxon>Rhodobacterales</taxon>
        <taxon>Roseobacteraceae</taxon>
        <taxon>Leisingera</taxon>
    </lineage>
</organism>
<evidence type="ECO:0000313" key="2">
    <source>
        <dbReference type="EMBL" id="CUH98954.1"/>
    </source>
</evidence>
<evidence type="ECO:0000313" key="3">
    <source>
        <dbReference type="Proteomes" id="UP000051326"/>
    </source>
</evidence>
<dbReference type="EMBL" id="CYSR01000010">
    <property type="protein sequence ID" value="CUH98954.1"/>
    <property type="molecule type" value="Genomic_DNA"/>
</dbReference>
<keyword evidence="1" id="KW-1133">Transmembrane helix</keyword>
<protein>
    <submittedName>
        <fullName evidence="2">Uncharacterized protein</fullName>
    </submittedName>
</protein>